<dbReference type="InterPro" id="IPR000064">
    <property type="entry name" value="NLP_P60_dom"/>
</dbReference>
<evidence type="ECO:0000313" key="12">
    <source>
        <dbReference type="EMBL" id="PWI25773.1"/>
    </source>
</evidence>
<feature type="domain" description="LysM" evidence="10">
    <location>
        <begin position="100"/>
        <end position="143"/>
    </location>
</feature>
<dbReference type="SUPFAM" id="SSF54001">
    <property type="entry name" value="Cysteine proteinases"/>
    <property type="match status" value="1"/>
</dbReference>
<evidence type="ECO:0000256" key="3">
    <source>
        <dbReference type="ARBA" id="ARBA00022729"/>
    </source>
</evidence>
<dbReference type="AlphaFoldDB" id="A0A2U3AMK5"/>
<keyword evidence="7" id="KW-0961">Cell wall biogenesis/degradation</keyword>
<gene>
    <name evidence="12" type="ORF">DEX24_06110</name>
</gene>
<evidence type="ECO:0000256" key="1">
    <source>
        <dbReference type="ARBA" id="ARBA00007074"/>
    </source>
</evidence>
<evidence type="ECO:0000256" key="2">
    <source>
        <dbReference type="ARBA" id="ARBA00022670"/>
    </source>
</evidence>
<keyword evidence="4" id="KW-0677">Repeat</keyword>
<dbReference type="SMART" id="SM00257">
    <property type="entry name" value="LysM"/>
    <property type="match status" value="4"/>
</dbReference>
<dbReference type="Pfam" id="PF01476">
    <property type="entry name" value="LysM"/>
    <property type="match status" value="4"/>
</dbReference>
<dbReference type="GO" id="GO:0008932">
    <property type="term" value="F:lytic endotransglycosylase activity"/>
    <property type="evidence" value="ECO:0007669"/>
    <property type="project" value="TreeGrafter"/>
</dbReference>
<dbReference type="CDD" id="cd00118">
    <property type="entry name" value="LysM"/>
    <property type="match status" value="4"/>
</dbReference>
<evidence type="ECO:0000256" key="9">
    <source>
        <dbReference type="SAM" id="SignalP"/>
    </source>
</evidence>
<feature type="region of interest" description="Disordered" evidence="8">
    <location>
        <begin position="295"/>
        <end position="321"/>
    </location>
</feature>
<feature type="domain" description="NlpC/P60" evidence="11">
    <location>
        <begin position="318"/>
        <end position="438"/>
    </location>
</feature>
<dbReference type="Gene3D" id="3.90.1720.10">
    <property type="entry name" value="endopeptidase domain like (from Nostoc punctiforme)"/>
    <property type="match status" value="1"/>
</dbReference>
<dbReference type="PROSITE" id="PS51782">
    <property type="entry name" value="LYSM"/>
    <property type="match status" value="4"/>
</dbReference>
<feature type="region of interest" description="Disordered" evidence="8">
    <location>
        <begin position="148"/>
        <end position="178"/>
    </location>
</feature>
<feature type="domain" description="LysM" evidence="10">
    <location>
        <begin position="176"/>
        <end position="219"/>
    </location>
</feature>
<dbReference type="Gene3D" id="3.10.350.10">
    <property type="entry name" value="LysM domain"/>
    <property type="match status" value="4"/>
</dbReference>
<sequence length="438" mass="46679">MNIVKKSLYAAAALGAAVLLAGHDDAEASSKTYKVKSGDSLSLIASKYNMTTTALKKLNKLTSDMIYVNQVLKITGSPNSTNSSKQTTTQKKPTSSSSSSSYTVKSGDYLYAIATKYRMSVDQLKKLNKLSSDHIYIGQKLKITGKITTTSNPVKPTTPTKKPVPTKKPTSTTGTSSYTVKSGDSLSAIANRYNTTVASITQLNHLKSTVIYVGQSLKLTGKVTVTKPTTPTKPTITKPTKPTTSTSQYTVKSGDSLSAIASRYNISTAKLMSLNSLTGPMIYVGQKLKVSGSVTTTKPNTGNGNSTVNKPTTPVGNPSTSSSLITNAKKYLGVPYAWGGTNPNGFDCSGFIYYIFNQSGKSISRTNAVGYYSLATPISSPKVGDLVFFKNTYKIGITHLGIYMGNGMFIHAGGDRVQISSVSENYWASHFAGYGRLN</sequence>
<dbReference type="GO" id="GO:0008234">
    <property type="term" value="F:cysteine-type peptidase activity"/>
    <property type="evidence" value="ECO:0007669"/>
    <property type="project" value="UniProtKB-KW"/>
</dbReference>
<evidence type="ECO:0000256" key="6">
    <source>
        <dbReference type="ARBA" id="ARBA00022807"/>
    </source>
</evidence>
<evidence type="ECO:0000259" key="11">
    <source>
        <dbReference type="PROSITE" id="PS51935"/>
    </source>
</evidence>
<organism evidence="12 13">
    <name type="scientific">Kurthia sibirica</name>
    <dbReference type="NCBI Taxonomy" id="202750"/>
    <lineage>
        <taxon>Bacteria</taxon>
        <taxon>Bacillati</taxon>
        <taxon>Bacillota</taxon>
        <taxon>Bacilli</taxon>
        <taxon>Bacillales</taxon>
        <taxon>Caryophanaceae</taxon>
        <taxon>Kurthia</taxon>
    </lineage>
</organism>
<comment type="caution">
    <text evidence="12">The sequence shown here is derived from an EMBL/GenBank/DDBJ whole genome shotgun (WGS) entry which is preliminary data.</text>
</comment>
<evidence type="ECO:0000256" key="8">
    <source>
        <dbReference type="SAM" id="MobiDB-lite"/>
    </source>
</evidence>
<reference evidence="12 13" key="1">
    <citation type="submission" date="2018-05" db="EMBL/GenBank/DDBJ databases">
        <title>Kurthia sibirica genome sequence.</title>
        <authorList>
            <person name="Maclea K.S."/>
            <person name="Goen A.E."/>
        </authorList>
    </citation>
    <scope>NUCLEOTIDE SEQUENCE [LARGE SCALE GENOMIC DNA]</scope>
    <source>
        <strain evidence="12 13">ATCC 49154</strain>
    </source>
</reference>
<keyword evidence="13" id="KW-1185">Reference proteome</keyword>
<dbReference type="Proteomes" id="UP000245938">
    <property type="component" value="Unassembled WGS sequence"/>
</dbReference>
<feature type="domain" description="LysM" evidence="10">
    <location>
        <begin position="247"/>
        <end position="290"/>
    </location>
</feature>
<dbReference type="PROSITE" id="PS51935">
    <property type="entry name" value="NLPC_P60"/>
    <property type="match status" value="1"/>
</dbReference>
<evidence type="ECO:0008006" key="14">
    <source>
        <dbReference type="Google" id="ProtNLM"/>
    </source>
</evidence>
<feature type="signal peptide" evidence="9">
    <location>
        <begin position="1"/>
        <end position="21"/>
    </location>
</feature>
<dbReference type="SUPFAM" id="SSF54106">
    <property type="entry name" value="LysM domain"/>
    <property type="match status" value="4"/>
</dbReference>
<feature type="region of interest" description="Disordered" evidence="8">
    <location>
        <begin position="230"/>
        <end position="249"/>
    </location>
</feature>
<evidence type="ECO:0000256" key="4">
    <source>
        <dbReference type="ARBA" id="ARBA00022737"/>
    </source>
</evidence>
<feature type="compositionally biased region" description="Low complexity" evidence="8">
    <location>
        <begin position="230"/>
        <end position="247"/>
    </location>
</feature>
<feature type="region of interest" description="Disordered" evidence="8">
    <location>
        <begin position="77"/>
        <end position="103"/>
    </location>
</feature>
<proteinExistence type="inferred from homology"/>
<dbReference type="Pfam" id="PF00877">
    <property type="entry name" value="NLPC_P60"/>
    <property type="match status" value="1"/>
</dbReference>
<dbReference type="GO" id="GO:0071555">
    <property type="term" value="P:cell wall organization"/>
    <property type="evidence" value="ECO:0007669"/>
    <property type="project" value="UniProtKB-KW"/>
</dbReference>
<dbReference type="InterPro" id="IPR036779">
    <property type="entry name" value="LysM_dom_sf"/>
</dbReference>
<keyword evidence="3 9" id="KW-0732">Signal</keyword>
<keyword evidence="5" id="KW-0378">Hydrolase</keyword>
<dbReference type="InterPro" id="IPR018392">
    <property type="entry name" value="LysM"/>
</dbReference>
<feature type="chain" id="PRO_5039363326" description="Peptidoglycan endopeptidase" evidence="9">
    <location>
        <begin position="22"/>
        <end position="438"/>
    </location>
</feature>
<dbReference type="PANTHER" id="PTHR33734:SF22">
    <property type="entry name" value="MEMBRANE-BOUND LYTIC MUREIN TRANSGLYCOSYLASE D"/>
    <property type="match status" value="1"/>
</dbReference>
<feature type="compositionally biased region" description="Low complexity" evidence="8">
    <location>
        <begin position="77"/>
        <end position="101"/>
    </location>
</feature>
<comment type="similarity">
    <text evidence="1">Belongs to the peptidase C40 family.</text>
</comment>
<dbReference type="InterPro" id="IPR038765">
    <property type="entry name" value="Papain-like_cys_pep_sf"/>
</dbReference>
<feature type="domain" description="LysM" evidence="10">
    <location>
        <begin position="31"/>
        <end position="74"/>
    </location>
</feature>
<evidence type="ECO:0000259" key="10">
    <source>
        <dbReference type="PROSITE" id="PS51782"/>
    </source>
</evidence>
<evidence type="ECO:0000256" key="5">
    <source>
        <dbReference type="ARBA" id="ARBA00022801"/>
    </source>
</evidence>
<evidence type="ECO:0000313" key="13">
    <source>
        <dbReference type="Proteomes" id="UP000245938"/>
    </source>
</evidence>
<protein>
    <recommendedName>
        <fullName evidence="14">Peptidoglycan endopeptidase</fullName>
    </recommendedName>
</protein>
<evidence type="ECO:0000256" key="7">
    <source>
        <dbReference type="ARBA" id="ARBA00023316"/>
    </source>
</evidence>
<dbReference type="OrthoDB" id="9813368at2"/>
<dbReference type="EMBL" id="QFVR01000006">
    <property type="protein sequence ID" value="PWI25773.1"/>
    <property type="molecule type" value="Genomic_DNA"/>
</dbReference>
<keyword evidence="2" id="KW-0645">Protease</keyword>
<keyword evidence="6" id="KW-0788">Thiol protease</keyword>
<dbReference type="PANTHER" id="PTHR33734">
    <property type="entry name" value="LYSM DOMAIN-CONTAINING GPI-ANCHORED PROTEIN 2"/>
    <property type="match status" value="1"/>
</dbReference>
<accession>A0A2U3AMK5</accession>
<dbReference type="GO" id="GO:0006508">
    <property type="term" value="P:proteolysis"/>
    <property type="evidence" value="ECO:0007669"/>
    <property type="project" value="UniProtKB-KW"/>
</dbReference>
<name>A0A2U3AMK5_9BACL</name>